<evidence type="ECO:0000313" key="2">
    <source>
        <dbReference type="Proteomes" id="UP000015530"/>
    </source>
</evidence>
<dbReference type="HOGENOM" id="CLU_2084675_0_0_1"/>
<proteinExistence type="predicted"/>
<reference evidence="2" key="1">
    <citation type="journal article" date="2013" name="Mol. Plant Microbe Interact.">
        <title>Global aspects of pacC regulation of pathogenicity genes in Colletotrichum gloeosporioides as revealed by transcriptome analysis.</title>
        <authorList>
            <person name="Alkan N."/>
            <person name="Meng X."/>
            <person name="Friedlander G."/>
            <person name="Reuveni E."/>
            <person name="Sukno S."/>
            <person name="Sherman A."/>
            <person name="Thon M."/>
            <person name="Fluhr R."/>
            <person name="Prusky D."/>
        </authorList>
    </citation>
    <scope>NUCLEOTIDE SEQUENCE [LARGE SCALE GENOMIC DNA]</scope>
    <source>
        <strain evidence="2">Cg-14</strain>
    </source>
</reference>
<dbReference type="Proteomes" id="UP000015530">
    <property type="component" value="Unassembled WGS sequence"/>
</dbReference>
<sequence length="117" mass="12662">MAYGGQASSEGIVARVKNELKNLHRCLDPDIPLDPQGAGIDISTYILRGEPDLQQLNTSPICDLRVAVSRDPEYDPNVFLLDITAPIDLDISAETVLEQCFAPLGQAVSDSDHEDGI</sequence>
<gene>
    <name evidence="1" type="ORF">CGLO_00762</name>
</gene>
<dbReference type="EMBL" id="AMYD01000178">
    <property type="protein sequence ID" value="EQB58918.1"/>
    <property type="molecule type" value="Genomic_DNA"/>
</dbReference>
<dbReference type="AlphaFoldDB" id="T0L1X3"/>
<protein>
    <submittedName>
        <fullName evidence="1">Uncharacterized protein</fullName>
    </submittedName>
</protein>
<accession>T0L1X3</accession>
<comment type="caution">
    <text evidence="1">The sequence shown here is derived from an EMBL/GenBank/DDBJ whole genome shotgun (WGS) entry which is preliminary data.</text>
</comment>
<evidence type="ECO:0000313" key="1">
    <source>
        <dbReference type="EMBL" id="EQB58918.1"/>
    </source>
</evidence>
<name>T0L1X3_COLGC</name>
<organism evidence="1 2">
    <name type="scientific">Colletotrichum gloeosporioides (strain Cg-14)</name>
    <name type="common">Anthracnose fungus</name>
    <name type="synonym">Glomerella cingulata</name>
    <dbReference type="NCBI Taxonomy" id="1237896"/>
    <lineage>
        <taxon>Eukaryota</taxon>
        <taxon>Fungi</taxon>
        <taxon>Dikarya</taxon>
        <taxon>Ascomycota</taxon>
        <taxon>Pezizomycotina</taxon>
        <taxon>Sordariomycetes</taxon>
        <taxon>Hypocreomycetidae</taxon>
        <taxon>Glomerellales</taxon>
        <taxon>Glomerellaceae</taxon>
        <taxon>Colletotrichum</taxon>
        <taxon>Colletotrichum gloeosporioides species complex</taxon>
    </lineage>
</organism>